<feature type="transmembrane region" description="Helical" evidence="2">
    <location>
        <begin position="399"/>
        <end position="417"/>
    </location>
</feature>
<dbReference type="Pfam" id="PF02447">
    <property type="entry name" value="GntP_permease"/>
    <property type="match status" value="2"/>
</dbReference>
<feature type="transmembrane region" description="Helical" evidence="2">
    <location>
        <begin position="60"/>
        <end position="82"/>
    </location>
</feature>
<dbReference type="OrthoDB" id="3636773at2"/>
<feature type="transmembrane region" description="Helical" evidence="2">
    <location>
        <begin position="372"/>
        <end position="392"/>
    </location>
</feature>
<feature type="transmembrane region" description="Helical" evidence="2">
    <location>
        <begin position="346"/>
        <end position="366"/>
    </location>
</feature>
<dbReference type="AlphaFoldDB" id="A0A291H1J5"/>
<dbReference type="InterPro" id="IPR003474">
    <property type="entry name" value="Glcn_transporter"/>
</dbReference>
<feature type="transmembrane region" description="Helical" evidence="2">
    <location>
        <begin position="5"/>
        <end position="23"/>
    </location>
</feature>
<feature type="transmembrane region" description="Helical" evidence="2">
    <location>
        <begin position="458"/>
        <end position="482"/>
    </location>
</feature>
<evidence type="ECO:0000313" key="3">
    <source>
        <dbReference type="EMBL" id="ATG56327.1"/>
    </source>
</evidence>
<sequence length="483" mass="48820">MDTMVIVHLVIAVVAIILLISWAKLNPVISLVIGSLYLGLAAGLGVTGTVTAVNQGFGDLMMEVGLIIGFGVMIGTTLSVTGTMQRVVDALLTVVGPSRSPYVLGLASGILFPSIYFDVALVILAPIAGAIAKRTGRSVAVLAGALAIGLEVGLLIVVPGVAAVAVAGPLGIPLGTLLLWSIPLGIVFIVASIFLHSLLMRRIFDPATDLDHDFDDSIFGESPAETVAGDGPAAERTTEPPAQDGGGSGAAAPHGGSVALTRDAAPTAHRYPLVVAMLPVIVPVVLIVLDTFTQALGHTFSVLGFLGSPVVALLIGLIIGIILAVPEVTRGGIDDLVSKGASTAGSILLFTGVAGSLGAVITEVGVGDMLAGLFQANATLPVLLAWVVAAVLRLAQGSASVAAITAATLLAPIMGSIDATPLLILLAAGSGAALGGHVTDNTFWIFKQMLGFTTKGTFKIYTLAQSTFAVVGLAVCLVLDLFL</sequence>
<proteinExistence type="predicted"/>
<organism evidence="3 4">
    <name type="scientific">Brachybacterium ginsengisoli</name>
    <dbReference type="NCBI Taxonomy" id="1331682"/>
    <lineage>
        <taxon>Bacteria</taxon>
        <taxon>Bacillati</taxon>
        <taxon>Actinomycetota</taxon>
        <taxon>Actinomycetes</taxon>
        <taxon>Micrococcales</taxon>
        <taxon>Dermabacteraceae</taxon>
        <taxon>Brachybacterium</taxon>
    </lineage>
</organism>
<feature type="transmembrane region" description="Helical" evidence="2">
    <location>
        <begin position="423"/>
        <end position="446"/>
    </location>
</feature>
<feature type="transmembrane region" description="Helical" evidence="2">
    <location>
        <begin position="271"/>
        <end position="289"/>
    </location>
</feature>
<dbReference type="PANTHER" id="PTHR30354">
    <property type="entry name" value="GNT FAMILY GLUCONATE TRANSPORTER"/>
    <property type="match status" value="1"/>
</dbReference>
<dbReference type="EMBL" id="CP023564">
    <property type="protein sequence ID" value="ATG56327.1"/>
    <property type="molecule type" value="Genomic_DNA"/>
</dbReference>
<keyword evidence="4" id="KW-1185">Reference proteome</keyword>
<dbReference type="Proteomes" id="UP000217889">
    <property type="component" value="Chromosome"/>
</dbReference>
<keyword evidence="2" id="KW-1133">Transmembrane helix</keyword>
<evidence type="ECO:0000256" key="1">
    <source>
        <dbReference type="SAM" id="MobiDB-lite"/>
    </source>
</evidence>
<dbReference type="GO" id="GO:0005886">
    <property type="term" value="C:plasma membrane"/>
    <property type="evidence" value="ECO:0007669"/>
    <property type="project" value="TreeGrafter"/>
</dbReference>
<gene>
    <name evidence="3" type="ORF">CFK41_17225</name>
</gene>
<reference evidence="3 4" key="1">
    <citation type="journal article" date="2014" name="Int. J. Syst. Evol. Microbiol.">
        <title>Brachybacterium ginsengisoli sp. nov., isolated from soil of a ginseng field.</title>
        <authorList>
            <person name="Hoang V.A."/>
            <person name="Kim Y.J."/>
            <person name="Nguyen N.L."/>
            <person name="Yang D.C."/>
        </authorList>
    </citation>
    <scope>NUCLEOTIDE SEQUENCE [LARGE SCALE GENOMIC DNA]</scope>
    <source>
        <strain evidence="3 4">DCY80</strain>
    </source>
</reference>
<accession>A0A291H1J5</accession>
<evidence type="ECO:0000313" key="4">
    <source>
        <dbReference type="Proteomes" id="UP000217889"/>
    </source>
</evidence>
<feature type="transmembrane region" description="Helical" evidence="2">
    <location>
        <begin position="177"/>
        <end position="199"/>
    </location>
</feature>
<feature type="transmembrane region" description="Helical" evidence="2">
    <location>
        <begin position="29"/>
        <end position="53"/>
    </location>
</feature>
<evidence type="ECO:0000256" key="2">
    <source>
        <dbReference type="SAM" id="Phobius"/>
    </source>
</evidence>
<keyword evidence="2" id="KW-0472">Membrane</keyword>
<dbReference type="GO" id="GO:0015128">
    <property type="term" value="F:gluconate transmembrane transporter activity"/>
    <property type="evidence" value="ECO:0007669"/>
    <property type="project" value="InterPro"/>
</dbReference>
<dbReference type="PANTHER" id="PTHR30354:SF11">
    <property type="entry name" value="PERMEASE"/>
    <property type="match status" value="1"/>
</dbReference>
<name>A0A291H1J5_9MICO</name>
<dbReference type="RefSeq" id="WP_096800787.1">
    <property type="nucleotide sequence ID" value="NZ_CP023564.1"/>
</dbReference>
<feature type="transmembrane region" description="Helical" evidence="2">
    <location>
        <begin position="102"/>
        <end position="127"/>
    </location>
</feature>
<feature type="region of interest" description="Disordered" evidence="1">
    <location>
        <begin position="225"/>
        <end position="254"/>
    </location>
</feature>
<feature type="transmembrane region" description="Helical" evidence="2">
    <location>
        <begin position="301"/>
        <end position="325"/>
    </location>
</feature>
<feature type="transmembrane region" description="Helical" evidence="2">
    <location>
        <begin position="139"/>
        <end position="165"/>
    </location>
</feature>
<protein>
    <submittedName>
        <fullName evidence="3">Gluconate permease</fullName>
    </submittedName>
</protein>
<keyword evidence="2" id="KW-0812">Transmembrane</keyword>
<dbReference type="KEGG" id="bgg:CFK41_17225"/>